<evidence type="ECO:0000313" key="4">
    <source>
        <dbReference type="EMBL" id="GAP19347.1"/>
    </source>
</evidence>
<gene>
    <name evidence="4" type="ORF">LSAC_03249</name>
</gene>
<dbReference type="Pfam" id="PF00072">
    <property type="entry name" value="Response_reg"/>
    <property type="match status" value="1"/>
</dbReference>
<dbReference type="EMBL" id="DF967975">
    <property type="protein sequence ID" value="GAP19347.1"/>
    <property type="molecule type" value="Genomic_DNA"/>
</dbReference>
<name>A0A0M8JPV1_9CHLR</name>
<keyword evidence="1 2" id="KW-0597">Phosphoprotein</keyword>
<feature type="domain" description="Response regulatory" evidence="3">
    <location>
        <begin position="7"/>
        <end position="124"/>
    </location>
</feature>
<evidence type="ECO:0000256" key="1">
    <source>
        <dbReference type="ARBA" id="ARBA00022553"/>
    </source>
</evidence>
<accession>A0A0M8JPV1</accession>
<proteinExistence type="predicted"/>
<dbReference type="InterPro" id="IPR001789">
    <property type="entry name" value="Sig_transdc_resp-reg_receiver"/>
</dbReference>
<dbReference type="Gene3D" id="3.40.50.2300">
    <property type="match status" value="1"/>
</dbReference>
<evidence type="ECO:0000256" key="2">
    <source>
        <dbReference type="PROSITE-ProRule" id="PRU00169"/>
    </source>
</evidence>
<dbReference type="PANTHER" id="PTHR44591:SF23">
    <property type="entry name" value="CHEY SUBFAMILY"/>
    <property type="match status" value="1"/>
</dbReference>
<dbReference type="AlphaFoldDB" id="A0A0M8JPV1"/>
<dbReference type="SUPFAM" id="SSF52172">
    <property type="entry name" value="CheY-like"/>
    <property type="match status" value="1"/>
</dbReference>
<dbReference type="InterPro" id="IPR050595">
    <property type="entry name" value="Bact_response_regulator"/>
</dbReference>
<reference evidence="4" key="1">
    <citation type="journal article" date="2015" name="Genome Announc.">
        <title>Draft Genome Sequences of Anaerolinea thermolimosa IMO-1, Bellilinea caldifistulae GOMI-1, Leptolinea tardivitalis YMTK-2, Levilinea saccharolytica KIBI-1, Longilinea arvoryzae KOME-1, Previously Described as Members of the Class Anaerolineae (Chloroflexi).</title>
        <authorList>
            <person name="Matsuura N."/>
            <person name="Tourlousse M.D."/>
            <person name="Ohashi A."/>
            <person name="Hugenholtz P."/>
            <person name="Sekiguchi Y."/>
        </authorList>
    </citation>
    <scope>NUCLEOTIDE SEQUENCE</scope>
    <source>
        <strain evidence="4">KIBI-1</strain>
    </source>
</reference>
<sequence>MSIPYGPILIVEDVPNVQELLEVTLRFKGYPVITANNGQEALEKIAHERPALIITDILMPKMDGYALAHNLRKNPLTSAIPLIFVSATYITAEDKRFALSLGGVRFIEKPIDTEDFLLTVAEILTQGVPTLPQPLEDEDFYRGYRERLEGKLRYKHTQIARTERLLQTLPPDQKPAFETLLQHAINDREEIQRELNELTLFMEKFEKGEE</sequence>
<dbReference type="PROSITE" id="PS50110">
    <property type="entry name" value="RESPONSE_REGULATORY"/>
    <property type="match status" value="1"/>
</dbReference>
<dbReference type="RefSeq" id="WP_062419633.1">
    <property type="nucleotide sequence ID" value="NZ_BBXZ01000172.1"/>
</dbReference>
<dbReference type="InterPro" id="IPR011006">
    <property type="entry name" value="CheY-like_superfamily"/>
</dbReference>
<evidence type="ECO:0000259" key="3">
    <source>
        <dbReference type="PROSITE" id="PS50110"/>
    </source>
</evidence>
<dbReference type="GO" id="GO:0003677">
    <property type="term" value="F:DNA binding"/>
    <property type="evidence" value="ECO:0007669"/>
    <property type="project" value="UniProtKB-KW"/>
</dbReference>
<dbReference type="GO" id="GO:0000160">
    <property type="term" value="P:phosphorelay signal transduction system"/>
    <property type="evidence" value="ECO:0007669"/>
    <property type="project" value="InterPro"/>
</dbReference>
<dbReference type="PANTHER" id="PTHR44591">
    <property type="entry name" value="STRESS RESPONSE REGULATOR PROTEIN 1"/>
    <property type="match status" value="1"/>
</dbReference>
<protein>
    <submittedName>
        <fullName evidence="4">Response regulator containing CheY-like receiver, AAA-type ATPase, and DNA-binding domains</fullName>
    </submittedName>
</protein>
<dbReference type="OrthoDB" id="9802491at2"/>
<organism evidence="4">
    <name type="scientific">Levilinea saccharolytica</name>
    <dbReference type="NCBI Taxonomy" id="229921"/>
    <lineage>
        <taxon>Bacteria</taxon>
        <taxon>Bacillati</taxon>
        <taxon>Chloroflexota</taxon>
        <taxon>Anaerolineae</taxon>
        <taxon>Anaerolineales</taxon>
        <taxon>Anaerolineaceae</taxon>
        <taxon>Levilinea</taxon>
    </lineage>
</organism>
<feature type="modified residue" description="4-aspartylphosphate" evidence="2">
    <location>
        <position position="56"/>
    </location>
</feature>
<keyword evidence="4" id="KW-0238">DNA-binding</keyword>
<dbReference type="SMART" id="SM00448">
    <property type="entry name" value="REC"/>
    <property type="match status" value="1"/>
</dbReference>